<accession>A0ABY7AZR1</accession>
<evidence type="ECO:0000313" key="1">
    <source>
        <dbReference type="EMBL" id="WAL65436.1"/>
    </source>
</evidence>
<dbReference type="EMBL" id="CP113836">
    <property type="protein sequence ID" value="WAL65436.1"/>
    <property type="molecule type" value="Genomic_DNA"/>
</dbReference>
<reference evidence="1" key="1">
    <citation type="submission" date="2022-11" db="EMBL/GenBank/DDBJ databases">
        <authorList>
            <person name="Mo P."/>
        </authorList>
    </citation>
    <scope>NUCLEOTIDE SEQUENCE</scope>
    <source>
        <strain evidence="1">HUAS 11-8</strain>
    </source>
</reference>
<proteinExistence type="predicted"/>
<dbReference type="RefSeq" id="WP_268755593.1">
    <property type="nucleotide sequence ID" value="NZ_CP113836.1"/>
</dbReference>
<dbReference type="Proteomes" id="UP001163203">
    <property type="component" value="Chromosome"/>
</dbReference>
<dbReference type="SUPFAM" id="SSF46689">
    <property type="entry name" value="Homeodomain-like"/>
    <property type="match status" value="1"/>
</dbReference>
<dbReference type="Pfam" id="PF13565">
    <property type="entry name" value="HTH_32"/>
    <property type="match status" value="1"/>
</dbReference>
<keyword evidence="2" id="KW-1185">Reference proteome</keyword>
<protein>
    <submittedName>
        <fullName evidence="1">Helix-turn-helix domain-containing protein</fullName>
    </submittedName>
</protein>
<gene>
    <name evidence="1" type="ORF">ORV05_31855</name>
</gene>
<organism evidence="1 2">
    <name type="scientific">Amycolatopsis cynarae</name>
    <dbReference type="NCBI Taxonomy" id="2995223"/>
    <lineage>
        <taxon>Bacteria</taxon>
        <taxon>Bacillati</taxon>
        <taxon>Actinomycetota</taxon>
        <taxon>Actinomycetes</taxon>
        <taxon>Pseudonocardiales</taxon>
        <taxon>Pseudonocardiaceae</taxon>
        <taxon>Amycolatopsis</taxon>
    </lineage>
</organism>
<evidence type="ECO:0000313" key="2">
    <source>
        <dbReference type="Proteomes" id="UP001163203"/>
    </source>
</evidence>
<name>A0ABY7AZR1_9PSEU</name>
<dbReference type="InterPro" id="IPR009057">
    <property type="entry name" value="Homeodomain-like_sf"/>
</dbReference>
<sequence>MTGGVGLNRDTRSLPPQVLEDLRRRAVAAVESGVPQVQVALLYGVSRKTVGVWVRAYRMRGADSFRARKRGRRSGEQLALSPVQQSWIVKLIDSGPPDELGLDHRLWTRQAVAELIDREFRVGLSSTTVGQYFVRWGILPEANLLHTLRGSGMRTAEEAPWLPCAEVLWVAWLSPRRPAAEHGVRHVLAAVSNRGVLYFLAATEPFDAAAVHDFLRRLVTQLDRPVNVVIRWWPVQHFDVLLSWREFRSDDLSVRFSLHSP</sequence>